<protein>
    <submittedName>
        <fullName evidence="1">Uncharacterized protein</fullName>
    </submittedName>
</protein>
<sequence>MGSAGSCSFLVTGILASYRLVVLLDRGLSLIGILLCELRYICLTVCDGDNIPCSAKEMYNPR</sequence>
<dbReference type="Proteomes" id="UP000182725">
    <property type="component" value="Unassembled WGS sequence"/>
</dbReference>
<name>A0A1H5L1T5_9MICC</name>
<organism evidence="1 2">
    <name type="scientific">Arthrobacter alpinus</name>
    <dbReference type="NCBI Taxonomy" id="656366"/>
    <lineage>
        <taxon>Bacteria</taxon>
        <taxon>Bacillati</taxon>
        <taxon>Actinomycetota</taxon>
        <taxon>Actinomycetes</taxon>
        <taxon>Micrococcales</taxon>
        <taxon>Micrococcaceae</taxon>
        <taxon>Arthrobacter</taxon>
    </lineage>
</organism>
<dbReference type="EMBL" id="FNTV01000001">
    <property type="protein sequence ID" value="SEE71042.1"/>
    <property type="molecule type" value="Genomic_DNA"/>
</dbReference>
<dbReference type="AlphaFoldDB" id="A0A1H5L1T5"/>
<evidence type="ECO:0000313" key="2">
    <source>
        <dbReference type="Proteomes" id="UP000182725"/>
    </source>
</evidence>
<gene>
    <name evidence="1" type="ORF">SAMN04489740_2267</name>
</gene>
<reference evidence="1 2" key="1">
    <citation type="submission" date="2016-10" db="EMBL/GenBank/DDBJ databases">
        <authorList>
            <person name="de Groot N.N."/>
        </authorList>
    </citation>
    <scope>NUCLEOTIDE SEQUENCE [LARGE SCALE GENOMIC DNA]</scope>
    <source>
        <strain evidence="1 2">DSM 22274</strain>
    </source>
</reference>
<evidence type="ECO:0000313" key="1">
    <source>
        <dbReference type="EMBL" id="SEE71042.1"/>
    </source>
</evidence>
<proteinExistence type="predicted"/>
<accession>A0A1H5L1T5</accession>